<evidence type="ECO:0000256" key="1">
    <source>
        <dbReference type="SAM" id="Phobius"/>
    </source>
</evidence>
<evidence type="ECO:0000313" key="2">
    <source>
        <dbReference type="EMBL" id="ESA21913.1"/>
    </source>
</evidence>
<dbReference type="AlphaFoldDB" id="U9UTL7"/>
<proteinExistence type="predicted"/>
<dbReference type="HOGENOM" id="CLU_2159708_0_0_1"/>
<gene>
    <name evidence="2" type="ORF">GLOINDRAFT_16986</name>
</gene>
<keyword evidence="1" id="KW-1133">Transmembrane helix</keyword>
<sequence>MIRACRIPAKHSWMVVLSLGFYIGTQLSYIFIRPAFWPHARNILDDEFEIIKLKEKKLKLKENSEFVENKFEVNKTEIKVKKEFSEIVETEESKQEVKKKIKIEDSDIYIL</sequence>
<dbReference type="VEuPathDB" id="FungiDB:RhiirFUN_024249"/>
<keyword evidence="1" id="KW-0812">Transmembrane</keyword>
<reference evidence="2" key="1">
    <citation type="submission" date="2013-07" db="EMBL/GenBank/DDBJ databases">
        <title>The genome of an arbuscular mycorrhizal fungus provides insights into the evolution of the oldest plant symbiosis.</title>
        <authorList>
            <consortium name="DOE Joint Genome Institute"/>
            <person name="Tisserant E."/>
            <person name="Malbreil M."/>
            <person name="Kuo A."/>
            <person name="Kohler A."/>
            <person name="Symeonidi A."/>
            <person name="Balestrini R."/>
            <person name="Charron P."/>
            <person name="Duensing N."/>
            <person name="Frei-dit-Frey N."/>
            <person name="Gianinazzi-Pearson V."/>
            <person name="Gilbert B."/>
            <person name="Handa Y."/>
            <person name="Hijri M."/>
            <person name="Kaul R."/>
            <person name="Kawaguchi M."/>
            <person name="Krajinski F."/>
            <person name="Lammers P."/>
            <person name="Lapierre D."/>
            <person name="Masclaux F.G."/>
            <person name="Murat C."/>
            <person name="Morin E."/>
            <person name="Ndikumana S."/>
            <person name="Pagni M."/>
            <person name="Petitpierre D."/>
            <person name="Requena N."/>
            <person name="Rosikiewicz P."/>
            <person name="Riley R."/>
            <person name="Saito K."/>
            <person name="San Clemente H."/>
            <person name="Shapiro H."/>
            <person name="van Tuinen D."/>
            <person name="Becard G."/>
            <person name="Bonfante P."/>
            <person name="Paszkowski U."/>
            <person name="Shachar-Hill Y."/>
            <person name="Young J.P."/>
            <person name="Sanders I.R."/>
            <person name="Henrissat B."/>
            <person name="Rensing S.A."/>
            <person name="Grigoriev I.V."/>
            <person name="Corradi N."/>
            <person name="Roux C."/>
            <person name="Martin F."/>
        </authorList>
    </citation>
    <scope>NUCLEOTIDE SEQUENCE</scope>
    <source>
        <strain evidence="2">DAOM 197198</strain>
    </source>
</reference>
<dbReference type="EMBL" id="KI276044">
    <property type="protein sequence ID" value="ESA21913.1"/>
    <property type="molecule type" value="Genomic_DNA"/>
</dbReference>
<keyword evidence="1" id="KW-0472">Membrane</keyword>
<feature type="transmembrane region" description="Helical" evidence="1">
    <location>
        <begin position="12"/>
        <end position="32"/>
    </location>
</feature>
<name>U9UTL7_RHIID</name>
<protein>
    <submittedName>
        <fullName evidence="2">Uncharacterized protein</fullName>
    </submittedName>
</protein>
<organism evidence="2">
    <name type="scientific">Rhizophagus irregularis (strain DAOM 181602 / DAOM 197198 / MUCL 43194)</name>
    <name type="common">Arbuscular mycorrhizal fungus</name>
    <name type="synonym">Glomus intraradices</name>
    <dbReference type="NCBI Taxonomy" id="747089"/>
    <lineage>
        <taxon>Eukaryota</taxon>
        <taxon>Fungi</taxon>
        <taxon>Fungi incertae sedis</taxon>
        <taxon>Mucoromycota</taxon>
        <taxon>Glomeromycotina</taxon>
        <taxon>Glomeromycetes</taxon>
        <taxon>Glomerales</taxon>
        <taxon>Glomeraceae</taxon>
        <taxon>Rhizophagus</taxon>
    </lineage>
</organism>
<accession>U9UTL7</accession>